<organism evidence="1 2">
    <name type="scientific">Araneus ventricosus</name>
    <name type="common">Orbweaver spider</name>
    <name type="synonym">Epeira ventricosa</name>
    <dbReference type="NCBI Taxonomy" id="182803"/>
    <lineage>
        <taxon>Eukaryota</taxon>
        <taxon>Metazoa</taxon>
        <taxon>Ecdysozoa</taxon>
        <taxon>Arthropoda</taxon>
        <taxon>Chelicerata</taxon>
        <taxon>Arachnida</taxon>
        <taxon>Araneae</taxon>
        <taxon>Araneomorphae</taxon>
        <taxon>Entelegynae</taxon>
        <taxon>Araneoidea</taxon>
        <taxon>Araneidae</taxon>
        <taxon>Araneus</taxon>
    </lineage>
</organism>
<sequence length="107" mass="12270">MLFAFVREARSPFHGSYFSFMTECAKWKTNDVGYPNFSAATIQFSSDIRTDDGFWSEVLQMVWSGSLVNAQFYGPPWRQSFSVLVPLFKVEFGEGVKKTMQGLHLHD</sequence>
<reference evidence="1 2" key="1">
    <citation type="journal article" date="2019" name="Sci. Rep.">
        <title>Orb-weaving spider Araneus ventricosus genome elucidates the spidroin gene catalogue.</title>
        <authorList>
            <person name="Kono N."/>
            <person name="Nakamura H."/>
            <person name="Ohtoshi R."/>
            <person name="Moran D.A.P."/>
            <person name="Shinohara A."/>
            <person name="Yoshida Y."/>
            <person name="Fujiwara M."/>
            <person name="Mori M."/>
            <person name="Tomita M."/>
            <person name="Arakawa K."/>
        </authorList>
    </citation>
    <scope>NUCLEOTIDE SEQUENCE [LARGE SCALE GENOMIC DNA]</scope>
</reference>
<dbReference type="EMBL" id="BGPR01000734">
    <property type="protein sequence ID" value="GBM33458.1"/>
    <property type="molecule type" value="Genomic_DNA"/>
</dbReference>
<gene>
    <name evidence="1" type="ORF">AVEN_55783_1</name>
</gene>
<evidence type="ECO:0000313" key="2">
    <source>
        <dbReference type="Proteomes" id="UP000499080"/>
    </source>
</evidence>
<comment type="caution">
    <text evidence="1">The sequence shown here is derived from an EMBL/GenBank/DDBJ whole genome shotgun (WGS) entry which is preliminary data.</text>
</comment>
<keyword evidence="2" id="KW-1185">Reference proteome</keyword>
<proteinExistence type="predicted"/>
<dbReference type="Proteomes" id="UP000499080">
    <property type="component" value="Unassembled WGS sequence"/>
</dbReference>
<accession>A0A4Y2EZ03</accession>
<protein>
    <submittedName>
        <fullName evidence="1">Uncharacterized protein</fullName>
    </submittedName>
</protein>
<evidence type="ECO:0000313" key="1">
    <source>
        <dbReference type="EMBL" id="GBM33458.1"/>
    </source>
</evidence>
<dbReference type="AlphaFoldDB" id="A0A4Y2EZ03"/>
<name>A0A4Y2EZ03_ARAVE</name>